<dbReference type="EMBL" id="HG964446">
    <property type="protein sequence ID" value="CDO88954.1"/>
    <property type="molecule type" value="Genomic_DNA"/>
</dbReference>
<dbReference type="PROSITE" id="PS51318">
    <property type="entry name" value="TAT"/>
    <property type="match status" value="1"/>
</dbReference>
<dbReference type="GO" id="GO:0004553">
    <property type="term" value="F:hydrolase activity, hydrolyzing O-glycosyl compounds"/>
    <property type="evidence" value="ECO:0007669"/>
    <property type="project" value="InterPro"/>
</dbReference>
<gene>
    <name evidence="3" type="ORF">BN973_03324</name>
</gene>
<dbReference type="PANTHER" id="PTHR10963">
    <property type="entry name" value="GLYCOSYL HYDROLASE-RELATED"/>
    <property type="match status" value="1"/>
</dbReference>
<dbReference type="Pfam" id="PF00722">
    <property type="entry name" value="Glyco_hydro_16"/>
    <property type="match status" value="1"/>
</dbReference>
<sequence length="299" mass="32980">MLTTATDTFLVSTPDDPGCYRRLLMPEMDRRRMMLTTGIGVLAAALPIPEARAYPGRMPPPSAPSGQAASYIFSDEFDGPAGSAPDPSKWAIAKARETIKDPTYWELPEHIGQYRDDRKNVFVDGNSNLVLRAAKDGPTYFSGKVQSLWRGGVGHTWEARVKLNCLTAGAWPAYWLGNDDQGEIDVMEWYGNGSWPSATTVHAKANGGEWKTHNIAVDSAWHTWRCRWDEAGIRFWKDYSDGAQPYFDVPASSLPDWPFNGPGYTVYPVFNLAVAGSGGGDPGPGGYPADMLVDWIRVW</sequence>
<dbReference type="GO" id="GO:0005975">
    <property type="term" value="P:carbohydrate metabolic process"/>
    <property type="evidence" value="ECO:0007669"/>
    <property type="project" value="InterPro"/>
</dbReference>
<dbReference type="HOGENOM" id="CLU_091331_0_0_11"/>
<dbReference type="InterPro" id="IPR050546">
    <property type="entry name" value="Glycosyl_Hydrlase_16"/>
</dbReference>
<dbReference type="Gene3D" id="2.60.120.200">
    <property type="match status" value="1"/>
</dbReference>
<evidence type="ECO:0000256" key="1">
    <source>
        <dbReference type="ARBA" id="ARBA00006865"/>
    </source>
</evidence>
<feature type="domain" description="GH16" evidence="2">
    <location>
        <begin position="52"/>
        <end position="299"/>
    </location>
</feature>
<dbReference type="CDD" id="cd08023">
    <property type="entry name" value="GH16_laminarinase_like"/>
    <property type="match status" value="1"/>
</dbReference>
<dbReference type="InterPro" id="IPR006311">
    <property type="entry name" value="TAT_signal"/>
</dbReference>
<protein>
    <submittedName>
        <fullName evidence="3">Glycosyl hydrolase family protein 16</fullName>
    </submittedName>
</protein>
<dbReference type="SUPFAM" id="SSF49899">
    <property type="entry name" value="Concanavalin A-like lectins/glucanases"/>
    <property type="match status" value="1"/>
</dbReference>
<organism evidence="3">
    <name type="scientific">Mycobacterium triplex</name>
    <dbReference type="NCBI Taxonomy" id="47839"/>
    <lineage>
        <taxon>Bacteria</taxon>
        <taxon>Bacillati</taxon>
        <taxon>Actinomycetota</taxon>
        <taxon>Actinomycetes</taxon>
        <taxon>Mycobacteriales</taxon>
        <taxon>Mycobacteriaceae</taxon>
        <taxon>Mycobacterium</taxon>
        <taxon>Mycobacterium simiae complex</taxon>
    </lineage>
</organism>
<proteinExistence type="inferred from homology"/>
<reference evidence="3" key="2">
    <citation type="submission" date="2014-04" db="EMBL/GenBank/DDBJ databases">
        <authorList>
            <person name="Urmite Genomes U."/>
        </authorList>
    </citation>
    <scope>NUCLEOTIDE SEQUENCE</scope>
    <source>
        <strain evidence="3">DSM 44626</strain>
    </source>
</reference>
<evidence type="ECO:0000313" key="3">
    <source>
        <dbReference type="EMBL" id="CDO88954.1"/>
    </source>
</evidence>
<accession>A0A024JZF2</accession>
<dbReference type="PANTHER" id="PTHR10963:SF55">
    <property type="entry name" value="GLYCOSIDE HYDROLASE FAMILY 16 PROTEIN"/>
    <property type="match status" value="1"/>
</dbReference>
<reference evidence="3" key="1">
    <citation type="journal article" date="2014" name="Genome Announc.">
        <title>Draft Genome Sequence of Mycobacterium triplex DSM 44626.</title>
        <authorList>
            <person name="Sassi M."/>
            <person name="Croce O."/>
            <person name="Robert C."/>
            <person name="Raoult D."/>
            <person name="Drancourt M."/>
        </authorList>
    </citation>
    <scope>NUCLEOTIDE SEQUENCE [LARGE SCALE GENOMIC DNA]</scope>
    <source>
        <strain evidence="3">DSM 44626</strain>
    </source>
</reference>
<dbReference type="Proteomes" id="UP000028880">
    <property type="component" value="Unassembled WGS sequence"/>
</dbReference>
<name>A0A024JZF2_9MYCO</name>
<dbReference type="InterPro" id="IPR013320">
    <property type="entry name" value="ConA-like_dom_sf"/>
</dbReference>
<keyword evidence="3" id="KW-0378">Hydrolase</keyword>
<dbReference type="eggNOG" id="COG2273">
    <property type="taxonomic scope" value="Bacteria"/>
</dbReference>
<dbReference type="STRING" id="47839.BN973_03324"/>
<dbReference type="PROSITE" id="PS51762">
    <property type="entry name" value="GH16_2"/>
    <property type="match status" value="1"/>
</dbReference>
<evidence type="ECO:0000259" key="2">
    <source>
        <dbReference type="PROSITE" id="PS51762"/>
    </source>
</evidence>
<dbReference type="InterPro" id="IPR000757">
    <property type="entry name" value="Beta-glucanase-like"/>
</dbReference>
<comment type="similarity">
    <text evidence="1">Belongs to the glycosyl hydrolase 16 family.</text>
</comment>
<dbReference type="AlphaFoldDB" id="A0A024JZF2"/>